<dbReference type="SUPFAM" id="SSF53067">
    <property type="entry name" value="Actin-like ATPase domain"/>
    <property type="match status" value="1"/>
</dbReference>
<dbReference type="RefSeq" id="WP_013603336.1">
    <property type="nucleotide sequence ID" value="NC_015149.1"/>
</dbReference>
<geneLocation type="plasmid" evidence="2">
    <name>pLS32</name>
</geneLocation>
<dbReference type="InterPro" id="IPR040607">
    <property type="entry name" value="ALP_N"/>
</dbReference>
<protein>
    <submittedName>
        <fullName evidence="2">Actin like filament</fullName>
    </submittedName>
</protein>
<reference evidence="2" key="1">
    <citation type="journal article" date="1997" name="Proc. Natl. Acad. Sci. U.S.A.">
        <title>Experimental surgery to create subgenomes of Bacillus subtilis 168.</title>
        <authorList>
            <person name="Itaya M."/>
            <person name="Tanaka T."/>
        </authorList>
    </citation>
    <scope>NUCLEOTIDE SEQUENCE</scope>
    <source>
        <strain evidence="2">IAM 11631</strain>
        <plasmid evidence="2">pLS32</plasmid>
    </source>
</reference>
<dbReference type="Gene3D" id="3.30.420.40">
    <property type="match status" value="1"/>
</dbReference>
<reference evidence="2" key="2">
    <citation type="submission" date="2011-02" db="EMBL/GenBank/DDBJ databases">
        <title>Genetic factors for stable replication of pLS32 in Bacillus subtilis.</title>
        <authorList>
            <person name="Itaya M."/>
        </authorList>
    </citation>
    <scope>NUCLEOTIDE SEQUENCE</scope>
    <source>
        <strain evidence="2">IAM 11631</strain>
        <plasmid evidence="2">pLS32</plasmid>
    </source>
</reference>
<proteinExistence type="predicted"/>
<dbReference type="InterPro" id="IPR043129">
    <property type="entry name" value="ATPase_NBD"/>
</dbReference>
<sequence>MTLTTVIDIGNFSTKYAYKDKKQIKVGSFPSILHSYKPLEDYEGMERVEYNGLDYYVGETVKNFYFGREEQMYFGNTRKGHMEGQIRLVYALYTIFKETGKKEFNLILTCPYESMVTDKKYFVQHFEGEREVIVEGKSFKFTVHNIVMAAEGLGALNFSDSLNCVIVDAGSKTLNVLYLINGSISKMDSHTINGGTIDNSIMDLAKTFAKTCSNIDYDYPIVCTGGKAEEMKECLENVGYSTVSSAELGEDKPSYYVNSVGLLLKYGRKFEEMFA</sequence>
<accession>E9RJG4</accession>
<keyword evidence="2" id="KW-0614">Plasmid</keyword>
<dbReference type="EMBL" id="AB615353">
    <property type="protein sequence ID" value="BAJ77059.1"/>
    <property type="molecule type" value="Genomic_DNA"/>
</dbReference>
<organism evidence="2">
    <name type="scientific">Bacillus subtilis subsp. natto</name>
    <dbReference type="NCBI Taxonomy" id="86029"/>
    <lineage>
        <taxon>Bacteria</taxon>
        <taxon>Bacillati</taxon>
        <taxon>Bacillota</taxon>
        <taxon>Bacilli</taxon>
        <taxon>Bacillales</taxon>
        <taxon>Bacillaceae</taxon>
        <taxon>Bacillus</taxon>
    </lineage>
</organism>
<dbReference type="CDD" id="cd24024">
    <property type="entry name" value="ASKHA_NBD_ParM_AlfA-like"/>
    <property type="match status" value="1"/>
</dbReference>
<gene>
    <name evidence="2" type="primary">alfA</name>
</gene>
<dbReference type="SMR" id="E9RJG4"/>
<dbReference type="IntAct" id="E9RJG4">
    <property type="interactions" value="1"/>
</dbReference>
<evidence type="ECO:0000259" key="1">
    <source>
        <dbReference type="Pfam" id="PF17989"/>
    </source>
</evidence>
<dbReference type="AlphaFoldDB" id="E9RJG4"/>
<evidence type="ECO:0000313" key="2">
    <source>
        <dbReference type="EMBL" id="BAJ77059.1"/>
    </source>
</evidence>
<dbReference type="Pfam" id="PF17989">
    <property type="entry name" value="ALP_N"/>
    <property type="match status" value="1"/>
</dbReference>
<name>E9RJG4_BACNA</name>
<feature type="domain" description="Actin-like protein N-terminal" evidence="1">
    <location>
        <begin position="7"/>
        <end position="154"/>
    </location>
</feature>